<dbReference type="SUPFAM" id="SSF103025">
    <property type="entry name" value="Folate-binding domain"/>
    <property type="match status" value="1"/>
</dbReference>
<dbReference type="EMBL" id="JYHA01000104">
    <property type="protein sequence ID" value="KKB96257.1"/>
    <property type="molecule type" value="Genomic_DNA"/>
</dbReference>
<comment type="caution">
    <text evidence="2">The sequence shown here is derived from an EMBL/GenBank/DDBJ whole genome shotgun (WGS) entry which is preliminary data.</text>
</comment>
<sequence length="252" mass="29179">MQLLENRSVIIIEGEQRKEFLQGLITNDIHKCPIYSLMLSPVGKFLYDFFIIEDQDQLLIDCDYLSLESLVKTLNLYKLRKKINIISKKDELGVFSSKEIYNEGICYLDPRSKELGYRIIAPKNTQITNSDHNYELMRLNLGIPEGHKDLIESKSFPLEFAMDRLNAIDFDKGCYVGQEVTSRTKYRGTIRKEIFIIRGEELPHTGDDIIVDQIKIGVMCSQLNNVGLALIKLEEYQKLDQTKLNFSLFKII</sequence>
<evidence type="ECO:0000313" key="2">
    <source>
        <dbReference type="EMBL" id="KKB96257.1"/>
    </source>
</evidence>
<dbReference type="GO" id="GO:0016226">
    <property type="term" value="P:iron-sulfur cluster assembly"/>
    <property type="evidence" value="ECO:0007669"/>
    <property type="project" value="TreeGrafter"/>
</dbReference>
<dbReference type="InterPro" id="IPR045179">
    <property type="entry name" value="YgfZ/GcvT"/>
</dbReference>
<proteinExistence type="predicted"/>
<evidence type="ECO:0000313" key="3">
    <source>
        <dbReference type="Proteomes" id="UP000033358"/>
    </source>
</evidence>
<dbReference type="PIRSF" id="PIRSF006487">
    <property type="entry name" value="GcvT"/>
    <property type="match status" value="1"/>
</dbReference>
<accession>A0A0F5MQE6</accession>
<name>A0A0F5MQE6_9RICK</name>
<dbReference type="InterPro" id="IPR027266">
    <property type="entry name" value="TrmE/GcvT-like"/>
</dbReference>
<reference evidence="2 3" key="1">
    <citation type="submission" date="2015-02" db="EMBL/GenBank/DDBJ databases">
        <title>Single cell genomics of a rare environmental alphaproteobacterium provides unique insights into Rickettsiaceae evolution.</title>
        <authorList>
            <person name="Martijn J."/>
            <person name="Schulz F."/>
            <person name="Zaremba-Niedzwiedzka K."/>
            <person name="Viklund J."/>
            <person name="Stepanauskas R."/>
            <person name="Andersson S.G.E."/>
            <person name="Horn M."/>
            <person name="Guy L."/>
            <person name="Ettema T.J.G."/>
        </authorList>
    </citation>
    <scope>NUCLEOTIDE SEQUENCE [LARGE SCALE GENOMIC DNA]</scope>
    <source>
        <strain evidence="2 3">SCGC AAA041-L04</strain>
    </source>
</reference>
<dbReference type="InterPro" id="IPR017703">
    <property type="entry name" value="YgfZ/GCV_T_CS"/>
</dbReference>
<gene>
    <name evidence="2" type="primary">ygfZ</name>
    <name evidence="2" type="ORF">SZ25_00667</name>
</gene>
<keyword evidence="3" id="KW-1185">Reference proteome</keyword>
<dbReference type="Gene3D" id="3.30.1360.120">
    <property type="entry name" value="Probable tRNA modification gtpase trme, domain 1"/>
    <property type="match status" value="2"/>
</dbReference>
<dbReference type="PANTHER" id="PTHR22602:SF0">
    <property type="entry name" value="TRANSFERASE CAF17, MITOCHONDRIAL-RELATED"/>
    <property type="match status" value="1"/>
</dbReference>
<dbReference type="Proteomes" id="UP000033358">
    <property type="component" value="Unassembled WGS sequence"/>
</dbReference>
<evidence type="ECO:0000256" key="1">
    <source>
        <dbReference type="ARBA" id="ARBA00022946"/>
    </source>
</evidence>
<protein>
    <submittedName>
        <fullName evidence="2">tRNA-modifying protein YgfZ</fullName>
    </submittedName>
</protein>
<dbReference type="AlphaFoldDB" id="A0A0F5MQE6"/>
<dbReference type="NCBIfam" id="TIGR03317">
    <property type="entry name" value="ygfZ_signature"/>
    <property type="match status" value="1"/>
</dbReference>
<dbReference type="PANTHER" id="PTHR22602">
    <property type="entry name" value="TRANSFERASE CAF17, MITOCHONDRIAL-RELATED"/>
    <property type="match status" value="1"/>
</dbReference>
<keyword evidence="1" id="KW-0809">Transit peptide</keyword>
<dbReference type="PATRIC" id="fig|1607817.3.peg.669"/>
<organism evidence="2 3">
    <name type="scientific">Candidatus Arcanibacter lacustris</name>
    <dbReference type="NCBI Taxonomy" id="1607817"/>
    <lineage>
        <taxon>Bacteria</taxon>
        <taxon>Pseudomonadati</taxon>
        <taxon>Pseudomonadota</taxon>
        <taxon>Alphaproteobacteria</taxon>
        <taxon>Rickettsiales</taxon>
        <taxon>Candidatus Arcanibacter</taxon>
    </lineage>
</organism>